<reference evidence="2 3" key="1">
    <citation type="journal article" date="2011" name="Nat. Biotechnol.">
        <title>Comparative genomic analysis of the thermophilic biomass-degrading fungi Myceliophthora thermophila and Thielavia terrestris.</title>
        <authorList>
            <person name="Berka R.M."/>
            <person name="Grigoriev I.V."/>
            <person name="Otillar R."/>
            <person name="Salamov A."/>
            <person name="Grimwood J."/>
            <person name="Reid I."/>
            <person name="Ishmael N."/>
            <person name="John T."/>
            <person name="Darmond C."/>
            <person name="Moisan M.-C."/>
            <person name="Henrissat B."/>
            <person name="Coutinho P.M."/>
            <person name="Lombard V."/>
            <person name="Natvig D.O."/>
            <person name="Lindquist E."/>
            <person name="Schmutz J."/>
            <person name="Lucas S."/>
            <person name="Harris P."/>
            <person name="Powlowski J."/>
            <person name="Bellemare A."/>
            <person name="Taylor D."/>
            <person name="Butler G."/>
            <person name="de Vries R.P."/>
            <person name="Allijn I.E."/>
            <person name="van den Brink J."/>
            <person name="Ushinsky S."/>
            <person name="Storms R."/>
            <person name="Powell A.J."/>
            <person name="Paulsen I.T."/>
            <person name="Elbourne L.D.H."/>
            <person name="Baker S.E."/>
            <person name="Magnuson J."/>
            <person name="LaBoissiere S."/>
            <person name="Clutterbuck A.J."/>
            <person name="Martinez D."/>
            <person name="Wogulis M."/>
            <person name="de Leon A.L."/>
            <person name="Rey M.W."/>
            <person name="Tsang A."/>
        </authorList>
    </citation>
    <scope>NUCLEOTIDE SEQUENCE [LARGE SCALE GENOMIC DNA]</scope>
    <source>
        <strain evidence="3">ATCC 38088 / NRRL 8126</strain>
    </source>
</reference>
<keyword evidence="1" id="KW-0175">Coiled coil</keyword>
<dbReference type="PANTHER" id="PTHR38886">
    <property type="entry name" value="SESA DOMAIN-CONTAINING PROTEIN"/>
    <property type="match status" value="1"/>
</dbReference>
<dbReference type="OrthoDB" id="3045089at2759"/>
<evidence type="ECO:0008006" key="4">
    <source>
        <dbReference type="Google" id="ProtNLM"/>
    </source>
</evidence>
<dbReference type="RefSeq" id="XP_003650291.1">
    <property type="nucleotide sequence ID" value="XM_003650243.1"/>
</dbReference>
<keyword evidence="3" id="KW-1185">Reference proteome</keyword>
<dbReference type="EMBL" id="CP003009">
    <property type="protein sequence ID" value="AEO63955.1"/>
    <property type="molecule type" value="Genomic_DNA"/>
</dbReference>
<dbReference type="PANTHER" id="PTHR38886:SF1">
    <property type="entry name" value="NACHT-NTPASE AND P-LOOP NTPASES N-TERMINAL DOMAIN-CONTAINING PROTEIN"/>
    <property type="match status" value="1"/>
</dbReference>
<dbReference type="Proteomes" id="UP000008181">
    <property type="component" value="Chromosome 1"/>
</dbReference>
<gene>
    <name evidence="2" type="ORF">THITE_157868</name>
</gene>
<protein>
    <recommendedName>
        <fullName evidence="4">Fungal N-terminal domain-containing protein</fullName>
    </recommendedName>
</protein>
<proteinExistence type="predicted"/>
<feature type="coiled-coil region" evidence="1">
    <location>
        <begin position="120"/>
        <end position="147"/>
    </location>
</feature>
<dbReference type="HOGENOM" id="CLU_921920_0_0_1"/>
<name>G2QWY9_THETT</name>
<evidence type="ECO:0000313" key="3">
    <source>
        <dbReference type="Proteomes" id="UP000008181"/>
    </source>
</evidence>
<organism evidence="2 3">
    <name type="scientific">Thermothielavioides terrestris (strain ATCC 38088 / NRRL 8126)</name>
    <name type="common">Thielavia terrestris</name>
    <dbReference type="NCBI Taxonomy" id="578455"/>
    <lineage>
        <taxon>Eukaryota</taxon>
        <taxon>Fungi</taxon>
        <taxon>Dikarya</taxon>
        <taxon>Ascomycota</taxon>
        <taxon>Pezizomycotina</taxon>
        <taxon>Sordariomycetes</taxon>
        <taxon>Sordariomycetidae</taxon>
        <taxon>Sordariales</taxon>
        <taxon>Chaetomiaceae</taxon>
        <taxon>Thermothielavioides</taxon>
        <taxon>Thermothielavioides terrestris</taxon>
    </lineage>
</organism>
<dbReference type="AlphaFoldDB" id="G2QWY9"/>
<evidence type="ECO:0000256" key="1">
    <source>
        <dbReference type="SAM" id="Coils"/>
    </source>
</evidence>
<evidence type="ECO:0000313" key="2">
    <source>
        <dbReference type="EMBL" id="AEO63955.1"/>
    </source>
</evidence>
<dbReference type="KEGG" id="ttt:THITE_157868"/>
<accession>G2QWY9</accession>
<sequence>MEVALTFGSLGDIIAICQLCVQLSRALGLGRKAVGGSALEYQELRKDLNLFIQVLLQVVATYEAREPSAYLAGLDQATKAVVDECAGLIEQAIQHFGSRYHDSLRAEGSGNKWRDACKKVEWAVREKERLLELREKLRRNTERLTLLNGLVMRKSARVDNATMLARIDEVQRLVSAEASGREEMLRLLKEQHAMADMQAHGLQAVNDQLSAVKQSLSAIAEMKDTLSQIAQVAAGLQVTASASTFLRFIDPTRELPVILVDFLGLQRQTCSIWGLLPLKELQTWGPIRIRRLLPRPTSIVCE</sequence>
<dbReference type="GeneID" id="11516874"/>
<dbReference type="eggNOG" id="ENOG502RCEE">
    <property type="taxonomic scope" value="Eukaryota"/>
</dbReference>